<evidence type="ECO:0000256" key="1">
    <source>
        <dbReference type="SAM" id="MobiDB-lite"/>
    </source>
</evidence>
<comment type="caution">
    <text evidence="2">The sequence shown here is derived from an EMBL/GenBank/DDBJ whole genome shotgun (WGS) entry which is preliminary data.</text>
</comment>
<evidence type="ECO:0000313" key="3">
    <source>
        <dbReference type="Proteomes" id="UP001596547"/>
    </source>
</evidence>
<accession>A0ABD6AEX0</accession>
<gene>
    <name evidence="2" type="ORF">ACFQPE_16380</name>
</gene>
<protein>
    <submittedName>
        <fullName evidence="2">Htur_1727 family rSAM-partnered candidate RiPP</fullName>
    </submittedName>
</protein>
<dbReference type="InterPro" id="IPR009359">
    <property type="entry name" value="PaaB"/>
</dbReference>
<dbReference type="EMBL" id="JBHTBF010000003">
    <property type="protein sequence ID" value="MFC7318358.1"/>
    <property type="molecule type" value="Genomic_DNA"/>
</dbReference>
<sequence>MVERPERYRIGEYPRDAIDAEWEVLVRGREGNPLRHVGSVSAPTAQAAYERATKLFAWYATDVWLCPAREVRRYSTHALDERAEPAGPNAGDEARTHEL</sequence>
<dbReference type="NCBIfam" id="TIGR04031">
    <property type="entry name" value="Htur_1727_fam"/>
    <property type="match status" value="1"/>
</dbReference>
<dbReference type="GeneID" id="79317465"/>
<dbReference type="Pfam" id="PF06243">
    <property type="entry name" value="PaaB"/>
    <property type="match status" value="1"/>
</dbReference>
<proteinExistence type="predicted"/>
<dbReference type="Proteomes" id="UP001596547">
    <property type="component" value="Unassembled WGS sequence"/>
</dbReference>
<dbReference type="RefSeq" id="WP_276305850.1">
    <property type="nucleotide sequence ID" value="NZ_CP119993.1"/>
</dbReference>
<evidence type="ECO:0000313" key="2">
    <source>
        <dbReference type="EMBL" id="MFC7318358.1"/>
    </source>
</evidence>
<dbReference type="AlphaFoldDB" id="A0ABD6AEX0"/>
<dbReference type="InterPro" id="IPR023976">
    <property type="entry name" value="CHP04031_Htur1727"/>
</dbReference>
<dbReference type="Gene3D" id="3.10.20.520">
    <property type="entry name" value="Phenylacetic acid degradation B"/>
    <property type="match status" value="1"/>
</dbReference>
<organism evidence="2 3">
    <name type="scientific">Halomarina halobia</name>
    <dbReference type="NCBI Taxonomy" id="3033386"/>
    <lineage>
        <taxon>Archaea</taxon>
        <taxon>Methanobacteriati</taxon>
        <taxon>Methanobacteriota</taxon>
        <taxon>Stenosarchaea group</taxon>
        <taxon>Halobacteria</taxon>
        <taxon>Halobacteriales</taxon>
        <taxon>Natronomonadaceae</taxon>
        <taxon>Halomarina</taxon>
    </lineage>
</organism>
<feature type="region of interest" description="Disordered" evidence="1">
    <location>
        <begin position="79"/>
        <end position="99"/>
    </location>
</feature>
<dbReference type="InterPro" id="IPR038693">
    <property type="entry name" value="PaaB_sf"/>
</dbReference>
<keyword evidence="3" id="KW-1185">Reference proteome</keyword>
<name>A0ABD6AEX0_9EURY</name>
<reference evidence="2 3" key="1">
    <citation type="journal article" date="2019" name="Int. J. Syst. Evol. Microbiol.">
        <title>The Global Catalogue of Microorganisms (GCM) 10K type strain sequencing project: providing services to taxonomists for standard genome sequencing and annotation.</title>
        <authorList>
            <consortium name="The Broad Institute Genomics Platform"/>
            <consortium name="The Broad Institute Genome Sequencing Center for Infectious Disease"/>
            <person name="Wu L."/>
            <person name="Ma J."/>
        </authorList>
    </citation>
    <scope>NUCLEOTIDE SEQUENCE [LARGE SCALE GENOMIC DNA]</scope>
    <source>
        <strain evidence="2 3">PSR21</strain>
    </source>
</reference>